<proteinExistence type="predicted"/>
<feature type="transmembrane region" description="Helical" evidence="4">
    <location>
        <begin position="75"/>
        <end position="96"/>
    </location>
</feature>
<dbReference type="PANTHER" id="PTHR23121">
    <property type="entry name" value="SODIUM-DEPENDENT GLUCOSE TRANSPORTER 1"/>
    <property type="match status" value="1"/>
</dbReference>
<feature type="transmembrane region" description="Helical" evidence="4">
    <location>
        <begin position="45"/>
        <end position="63"/>
    </location>
</feature>
<keyword evidence="2 4" id="KW-1133">Transmembrane helix</keyword>
<accession>A0A6J6LKM3</accession>
<dbReference type="InterPro" id="IPR011701">
    <property type="entry name" value="MFS"/>
</dbReference>
<organism evidence="5">
    <name type="scientific">freshwater metagenome</name>
    <dbReference type="NCBI Taxonomy" id="449393"/>
    <lineage>
        <taxon>unclassified sequences</taxon>
        <taxon>metagenomes</taxon>
        <taxon>ecological metagenomes</taxon>
    </lineage>
</organism>
<dbReference type="Pfam" id="PF07690">
    <property type="entry name" value="MFS_1"/>
    <property type="match status" value="1"/>
</dbReference>
<keyword evidence="1 4" id="KW-0812">Transmembrane</keyword>
<feature type="transmembrane region" description="Helical" evidence="4">
    <location>
        <begin position="16"/>
        <end position="39"/>
    </location>
</feature>
<dbReference type="Gene3D" id="1.20.1250.20">
    <property type="entry name" value="MFS general substrate transporter like domains"/>
    <property type="match status" value="2"/>
</dbReference>
<feature type="transmembrane region" description="Helical" evidence="4">
    <location>
        <begin position="243"/>
        <end position="265"/>
    </location>
</feature>
<dbReference type="GO" id="GO:0022857">
    <property type="term" value="F:transmembrane transporter activity"/>
    <property type="evidence" value="ECO:0007669"/>
    <property type="project" value="InterPro"/>
</dbReference>
<feature type="transmembrane region" description="Helical" evidence="4">
    <location>
        <begin position="137"/>
        <end position="155"/>
    </location>
</feature>
<dbReference type="EMBL" id="CAEZWU010000033">
    <property type="protein sequence ID" value="CAB4662196.1"/>
    <property type="molecule type" value="Genomic_DNA"/>
</dbReference>
<evidence type="ECO:0000256" key="2">
    <source>
        <dbReference type="ARBA" id="ARBA00022989"/>
    </source>
</evidence>
<dbReference type="InterPro" id="IPR036259">
    <property type="entry name" value="MFS_trans_sf"/>
</dbReference>
<feature type="transmembrane region" description="Helical" evidence="4">
    <location>
        <begin position="330"/>
        <end position="347"/>
    </location>
</feature>
<evidence type="ECO:0000256" key="4">
    <source>
        <dbReference type="SAM" id="Phobius"/>
    </source>
</evidence>
<protein>
    <submittedName>
        <fullName evidence="5">Unannotated protein</fullName>
    </submittedName>
</protein>
<feature type="transmembrane region" description="Helical" evidence="4">
    <location>
        <begin position="207"/>
        <end position="231"/>
    </location>
</feature>
<evidence type="ECO:0000256" key="3">
    <source>
        <dbReference type="ARBA" id="ARBA00023136"/>
    </source>
</evidence>
<feature type="transmembrane region" description="Helical" evidence="4">
    <location>
        <begin position="272"/>
        <end position="289"/>
    </location>
</feature>
<name>A0A6J6LKM3_9ZZZZ</name>
<feature type="transmembrane region" description="Helical" evidence="4">
    <location>
        <begin position="295"/>
        <end position="318"/>
    </location>
</feature>
<evidence type="ECO:0000256" key="1">
    <source>
        <dbReference type="ARBA" id="ARBA00022692"/>
    </source>
</evidence>
<gene>
    <name evidence="5" type="ORF">UFOPK2292_00333</name>
</gene>
<reference evidence="5" key="1">
    <citation type="submission" date="2020-05" db="EMBL/GenBank/DDBJ databases">
        <authorList>
            <person name="Chiriac C."/>
            <person name="Salcher M."/>
            <person name="Ghai R."/>
            <person name="Kavagutti S V."/>
        </authorList>
    </citation>
    <scope>NUCLEOTIDE SEQUENCE</scope>
</reference>
<keyword evidence="3 4" id="KW-0472">Membrane</keyword>
<feature type="transmembrane region" description="Helical" evidence="4">
    <location>
        <begin position="359"/>
        <end position="378"/>
    </location>
</feature>
<sequence length="391" mass="42081">MNTEIIAKPTSHSHRAYFGVFLVVGISFGMIGPSISLLADQVGTSIASVGIVLVTYGLGYIIGTQIFARGYDKGFGNLLVGTALFTGSICLAIIPFVSNRLILALMFLFFGTAISTSDVGCNTLIVWELKERVGPRLALMHTMFGVGAILSPLIVRGSDTLTGDASLAFWFAAAALCTIATIVIFHKSPADPHLETRSSHEKISTRQLAMIVMFFLGYVALEVAFVTWIYTYGIRTGLSKNEAAVLTSTFWVGFMVCRFATVFLARRSHGIIFIKIAALTNIAVCAALYFRFDSILLPCAFIYGLAAAPQFPLMFSFIGSRTSLSGKTTARIVGTAGLSSMTLPWVAGQLLERVGISTYPIFLACTAAVVLIATRMITKSFGIPEHISKTN</sequence>
<dbReference type="SUPFAM" id="SSF103473">
    <property type="entry name" value="MFS general substrate transporter"/>
    <property type="match status" value="1"/>
</dbReference>
<evidence type="ECO:0000313" key="5">
    <source>
        <dbReference type="EMBL" id="CAB4662196.1"/>
    </source>
</evidence>
<dbReference type="AlphaFoldDB" id="A0A6J6LKM3"/>
<dbReference type="PANTHER" id="PTHR23121:SF9">
    <property type="entry name" value="SODIUM-DEPENDENT GLUCOSE TRANSPORTER 1"/>
    <property type="match status" value="1"/>
</dbReference>
<feature type="transmembrane region" description="Helical" evidence="4">
    <location>
        <begin position="167"/>
        <end position="186"/>
    </location>
</feature>
<feature type="transmembrane region" description="Helical" evidence="4">
    <location>
        <begin position="102"/>
        <end position="125"/>
    </location>
</feature>